<feature type="transmembrane region" description="Helical" evidence="1">
    <location>
        <begin position="12"/>
        <end position="38"/>
    </location>
</feature>
<dbReference type="Proteomes" id="UP000649604">
    <property type="component" value="Unassembled WGS sequence"/>
</dbReference>
<gene>
    <name evidence="2" type="ORF">GF339_02555</name>
</gene>
<proteinExistence type="predicted"/>
<reference evidence="2" key="1">
    <citation type="submission" date="2019-11" db="EMBL/GenBank/DDBJ databases">
        <title>Microbial mats filling the niche in hypersaline microbial mats.</title>
        <authorList>
            <person name="Wong H.L."/>
            <person name="Macleod F.I."/>
            <person name="White R.A. III"/>
            <person name="Burns B.P."/>
        </authorList>
    </citation>
    <scope>NUCLEOTIDE SEQUENCE</scope>
    <source>
        <strain evidence="2">Rbin_158</strain>
    </source>
</reference>
<keyword evidence="1" id="KW-0812">Transmembrane</keyword>
<accession>A0A9D5JSJ5</accession>
<protein>
    <submittedName>
        <fullName evidence="2">ATP synthase subunit I</fullName>
    </submittedName>
</protein>
<feature type="transmembrane region" description="Helical" evidence="1">
    <location>
        <begin position="77"/>
        <end position="94"/>
    </location>
</feature>
<dbReference type="AlphaFoldDB" id="A0A9D5JSJ5"/>
<comment type="caution">
    <text evidence="2">The sequence shown here is derived from an EMBL/GenBank/DDBJ whole genome shotgun (WGS) entry which is preliminary data.</text>
</comment>
<evidence type="ECO:0000256" key="1">
    <source>
        <dbReference type="SAM" id="Phobius"/>
    </source>
</evidence>
<dbReference type="EMBL" id="WJJP01000076">
    <property type="protein sequence ID" value="MBD3323435.1"/>
    <property type="molecule type" value="Genomic_DNA"/>
</dbReference>
<sequence>MAANSPKRGGGIMMIVRLGAMFLVGAGLGGLYFGGLWWTVSKIPEARRPMLLTLGSLVVRLALVVLLFYLVAQYGGWKPLIACFLGFLVSRVLMVRHYRLPQTPGR</sequence>
<dbReference type="NCBIfam" id="TIGR03165">
    <property type="entry name" value="F1F0_chp_2"/>
    <property type="match status" value="1"/>
</dbReference>
<organism evidence="2 3">
    <name type="scientific">candidate division KSB3 bacterium</name>
    <dbReference type="NCBI Taxonomy" id="2044937"/>
    <lineage>
        <taxon>Bacteria</taxon>
        <taxon>candidate division KSB3</taxon>
    </lineage>
</organism>
<evidence type="ECO:0000313" key="2">
    <source>
        <dbReference type="EMBL" id="MBD3323435.1"/>
    </source>
</evidence>
<keyword evidence="1" id="KW-1133">Transmembrane helix</keyword>
<keyword evidence="1" id="KW-0472">Membrane</keyword>
<dbReference type="Pfam" id="PF12966">
    <property type="entry name" value="AtpR"/>
    <property type="match status" value="1"/>
</dbReference>
<dbReference type="InterPro" id="IPR017581">
    <property type="entry name" value="AtpR-like"/>
</dbReference>
<evidence type="ECO:0000313" key="3">
    <source>
        <dbReference type="Proteomes" id="UP000649604"/>
    </source>
</evidence>
<feature type="transmembrane region" description="Helical" evidence="1">
    <location>
        <begin position="50"/>
        <end position="71"/>
    </location>
</feature>
<name>A0A9D5JSJ5_9BACT</name>